<feature type="transmembrane region" description="Helical" evidence="1">
    <location>
        <begin position="92"/>
        <end position="115"/>
    </location>
</feature>
<organism evidence="2 3">
    <name type="scientific">Leucocoprinus birnbaumii</name>
    <dbReference type="NCBI Taxonomy" id="56174"/>
    <lineage>
        <taxon>Eukaryota</taxon>
        <taxon>Fungi</taxon>
        <taxon>Dikarya</taxon>
        <taxon>Basidiomycota</taxon>
        <taxon>Agaricomycotina</taxon>
        <taxon>Agaricomycetes</taxon>
        <taxon>Agaricomycetidae</taxon>
        <taxon>Agaricales</taxon>
        <taxon>Agaricineae</taxon>
        <taxon>Agaricaceae</taxon>
        <taxon>Leucocoprinus</taxon>
    </lineage>
</organism>
<evidence type="ECO:0000256" key="1">
    <source>
        <dbReference type="SAM" id="Phobius"/>
    </source>
</evidence>
<protein>
    <submittedName>
        <fullName evidence="2">Uncharacterized protein</fullName>
    </submittedName>
</protein>
<dbReference type="AlphaFoldDB" id="A0AAD5VS16"/>
<name>A0AAD5VS16_9AGAR</name>
<keyword evidence="1" id="KW-0472">Membrane</keyword>
<accession>A0AAD5VS16</accession>
<sequence length="237" mass="26209">MAEPNDALLQELSRTEVVILTTVEGTLYGLSYLIPCFEAQFVAFSKLFLLNTIDLAFVRDVVRDKVRARIVSISDEVGHKIFTTSQGVVFGVVLRSLTLLTGLIVTSLIGAKIALVRRKHIQIMGNSDISNQYLSIIYMLVESFALEFIWSTISIATSFSDGGAPKSVKLVFGELVPSIQVIAYLLVVYRVSSGRAWKPDTERKLTSLRFDREEQQTTQLTTTQASIISGDTPNAQV</sequence>
<reference evidence="2" key="1">
    <citation type="submission" date="2022-07" db="EMBL/GenBank/DDBJ databases">
        <title>Genome Sequence of Leucocoprinus birnbaumii.</title>
        <authorList>
            <person name="Buettner E."/>
        </authorList>
    </citation>
    <scope>NUCLEOTIDE SEQUENCE</scope>
    <source>
        <strain evidence="2">VT141</strain>
    </source>
</reference>
<keyword evidence="3" id="KW-1185">Reference proteome</keyword>
<comment type="caution">
    <text evidence="2">The sequence shown here is derived from an EMBL/GenBank/DDBJ whole genome shotgun (WGS) entry which is preliminary data.</text>
</comment>
<evidence type="ECO:0000313" key="2">
    <source>
        <dbReference type="EMBL" id="KAJ3568163.1"/>
    </source>
</evidence>
<dbReference type="Proteomes" id="UP001213000">
    <property type="component" value="Unassembled WGS sequence"/>
</dbReference>
<evidence type="ECO:0000313" key="3">
    <source>
        <dbReference type="Proteomes" id="UP001213000"/>
    </source>
</evidence>
<feature type="transmembrane region" description="Helical" evidence="1">
    <location>
        <begin position="136"/>
        <end position="159"/>
    </location>
</feature>
<keyword evidence="1" id="KW-0812">Transmembrane</keyword>
<feature type="transmembrane region" description="Helical" evidence="1">
    <location>
        <begin position="171"/>
        <end position="189"/>
    </location>
</feature>
<keyword evidence="1" id="KW-1133">Transmembrane helix</keyword>
<dbReference type="EMBL" id="JANIEX010000363">
    <property type="protein sequence ID" value="KAJ3568163.1"/>
    <property type="molecule type" value="Genomic_DNA"/>
</dbReference>
<proteinExistence type="predicted"/>
<gene>
    <name evidence="2" type="ORF">NP233_g5893</name>
</gene>